<evidence type="ECO:0000256" key="1">
    <source>
        <dbReference type="ARBA" id="ARBA00022723"/>
    </source>
</evidence>
<proteinExistence type="predicted"/>
<keyword evidence="7" id="KW-1185">Reference proteome</keyword>
<evidence type="ECO:0000313" key="6">
    <source>
        <dbReference type="EMBL" id="KDQ57329.1"/>
    </source>
</evidence>
<keyword evidence="1" id="KW-0479">Metal-binding</keyword>
<dbReference type="Proteomes" id="UP000027265">
    <property type="component" value="Unassembled WGS sequence"/>
</dbReference>
<evidence type="ECO:0000256" key="3">
    <source>
        <dbReference type="ARBA" id="ARBA00022833"/>
    </source>
</evidence>
<dbReference type="EMBL" id="KL197720">
    <property type="protein sequence ID" value="KDQ57329.1"/>
    <property type="molecule type" value="Genomic_DNA"/>
</dbReference>
<reference evidence="7" key="1">
    <citation type="journal article" date="2014" name="Proc. Natl. Acad. Sci. U.S.A.">
        <title>Extensive sampling of basidiomycete genomes demonstrates inadequacy of the white-rot/brown-rot paradigm for wood decay fungi.</title>
        <authorList>
            <person name="Riley R."/>
            <person name="Salamov A.A."/>
            <person name="Brown D.W."/>
            <person name="Nagy L.G."/>
            <person name="Floudas D."/>
            <person name="Held B.W."/>
            <person name="Levasseur A."/>
            <person name="Lombard V."/>
            <person name="Morin E."/>
            <person name="Otillar R."/>
            <person name="Lindquist E.A."/>
            <person name="Sun H."/>
            <person name="LaButti K.M."/>
            <person name="Schmutz J."/>
            <person name="Jabbour D."/>
            <person name="Luo H."/>
            <person name="Baker S.E."/>
            <person name="Pisabarro A.G."/>
            <person name="Walton J.D."/>
            <person name="Blanchette R.A."/>
            <person name="Henrissat B."/>
            <person name="Martin F."/>
            <person name="Cullen D."/>
            <person name="Hibbett D.S."/>
            <person name="Grigoriev I.V."/>
        </authorList>
    </citation>
    <scope>NUCLEOTIDE SEQUENCE [LARGE SCALE GENOMIC DNA]</scope>
    <source>
        <strain evidence="7">MUCL 33604</strain>
    </source>
</reference>
<evidence type="ECO:0000313" key="7">
    <source>
        <dbReference type="Proteomes" id="UP000027265"/>
    </source>
</evidence>
<dbReference type="STRING" id="933084.A0A067PRD4"/>
<dbReference type="GO" id="GO:0008270">
    <property type="term" value="F:zinc ion binding"/>
    <property type="evidence" value="ECO:0007669"/>
    <property type="project" value="UniProtKB-KW"/>
</dbReference>
<gene>
    <name evidence="6" type="ORF">JAAARDRAFT_194475</name>
</gene>
<dbReference type="InterPro" id="IPR002893">
    <property type="entry name" value="Znf_MYND"/>
</dbReference>
<dbReference type="PROSITE" id="PS50865">
    <property type="entry name" value="ZF_MYND_2"/>
    <property type="match status" value="1"/>
</dbReference>
<evidence type="ECO:0000256" key="4">
    <source>
        <dbReference type="PROSITE-ProRule" id="PRU00134"/>
    </source>
</evidence>
<dbReference type="Pfam" id="PF01753">
    <property type="entry name" value="zf-MYND"/>
    <property type="match status" value="1"/>
</dbReference>
<keyword evidence="3" id="KW-0862">Zinc</keyword>
<sequence length="604" mass="67696">MPAARIKVPPNAPSCTCCADEPSLANLTAERALPMARGFFSTLSQHTIPIVPWDASDRLIFHIILNAMGGLSSIASYVSHQPDLRSLYATSWHLVWSWIKAIIDEHTLRDRGLGMETNRALQSAINLVYEYSTDEVLRDLLRDTPGLLSGFIQIWVRQIEDKPCYGPRESEQATFPAASTAFVLFMYRATDIPVVTRELVRFSDGDMSRICSLAIQHLRMSLHLPQPQNLVGLHDSVRIISQLQTFPGFQDAFTTQSAVTLITEALVLASSLPLSRNPSVVDVVGWCIQDCCRFLAWNLLSISESMLRDCLEAGCLVGIMGSQKWTYGHDDIFEPKDHRLSLLEVVLPRYLVHRSVLAVVSRSIKKVESTSLEKLFKAGDPLLVAWRDFRTLADERNSVKQRMGDDGSYVCHHKPCGARGGRDDFLKCSACLRTAYCSKECQRRDWKEGGHKTRCKKLQSQDVRPSVLGLRDFKFVADVMTHDVRKNRRVLAEQKELLFPLVPWSSIAVHFDYTSGPVKITLSLHESLSRPGKGTFCDKLVARGHDDEGKPILALMLVPYGEGEVSSHAVFSSHLLKIDEDGDVEAVDSQKHCRCCHDVDAEHQ</sequence>
<organism evidence="6 7">
    <name type="scientific">Jaapia argillacea MUCL 33604</name>
    <dbReference type="NCBI Taxonomy" id="933084"/>
    <lineage>
        <taxon>Eukaryota</taxon>
        <taxon>Fungi</taxon>
        <taxon>Dikarya</taxon>
        <taxon>Basidiomycota</taxon>
        <taxon>Agaricomycotina</taxon>
        <taxon>Agaricomycetes</taxon>
        <taxon>Agaricomycetidae</taxon>
        <taxon>Jaapiales</taxon>
        <taxon>Jaapiaceae</taxon>
        <taxon>Jaapia</taxon>
    </lineage>
</organism>
<evidence type="ECO:0000256" key="2">
    <source>
        <dbReference type="ARBA" id="ARBA00022771"/>
    </source>
</evidence>
<dbReference type="InParanoid" id="A0A067PRD4"/>
<accession>A0A067PRD4</accession>
<dbReference type="AlphaFoldDB" id="A0A067PRD4"/>
<feature type="domain" description="MYND-type" evidence="5">
    <location>
        <begin position="413"/>
        <end position="455"/>
    </location>
</feature>
<name>A0A067PRD4_9AGAM</name>
<protein>
    <recommendedName>
        <fullName evidence="5">MYND-type domain-containing protein</fullName>
    </recommendedName>
</protein>
<keyword evidence="2 4" id="KW-0863">Zinc-finger</keyword>
<dbReference type="Gene3D" id="6.10.140.2220">
    <property type="match status" value="1"/>
</dbReference>
<dbReference type="HOGENOM" id="CLU_461557_0_0_1"/>
<dbReference type="OrthoDB" id="3040823at2759"/>
<dbReference type="SUPFAM" id="SSF144232">
    <property type="entry name" value="HIT/MYND zinc finger-like"/>
    <property type="match status" value="1"/>
</dbReference>
<evidence type="ECO:0000259" key="5">
    <source>
        <dbReference type="PROSITE" id="PS50865"/>
    </source>
</evidence>